<proteinExistence type="predicted"/>
<gene>
    <name evidence="1" type="ORF">CKO28_21135</name>
</gene>
<evidence type="ECO:0000313" key="1">
    <source>
        <dbReference type="EMBL" id="MBK1670530.1"/>
    </source>
</evidence>
<dbReference type="InterPro" id="IPR023393">
    <property type="entry name" value="START-like_dom_sf"/>
</dbReference>
<dbReference type="RefSeq" id="WP_200342893.1">
    <property type="nucleotide sequence ID" value="NZ_NRRL01000099.1"/>
</dbReference>
<dbReference type="Proteomes" id="UP001296873">
    <property type="component" value="Unassembled WGS sequence"/>
</dbReference>
<dbReference type="InterPro" id="IPR019587">
    <property type="entry name" value="Polyketide_cyclase/dehydratase"/>
</dbReference>
<dbReference type="SUPFAM" id="SSF55961">
    <property type="entry name" value="Bet v1-like"/>
    <property type="match status" value="1"/>
</dbReference>
<dbReference type="Pfam" id="PF10604">
    <property type="entry name" value="Polyketide_cyc2"/>
    <property type="match status" value="1"/>
</dbReference>
<organism evidence="1 2">
    <name type="scientific">Rhodovibrio sodomensis</name>
    <dbReference type="NCBI Taxonomy" id="1088"/>
    <lineage>
        <taxon>Bacteria</taxon>
        <taxon>Pseudomonadati</taxon>
        <taxon>Pseudomonadota</taxon>
        <taxon>Alphaproteobacteria</taxon>
        <taxon>Rhodospirillales</taxon>
        <taxon>Rhodovibrionaceae</taxon>
        <taxon>Rhodovibrio</taxon>
    </lineage>
</organism>
<dbReference type="PANTHER" id="PTHR39332:SF7">
    <property type="entry name" value="SRPBCC FAMILY PROTEIN"/>
    <property type="match status" value="1"/>
</dbReference>
<keyword evidence="2" id="KW-1185">Reference proteome</keyword>
<sequence length="145" mass="15849">MPHVFVSSVIPAEADAVWSVIRDFNALPDWHPGIAESRIEDNRPSDAVGCVRNFQLTDGGTIREQLLSLDDPHRTVVYSILESPLPISDYIATLRLLPITDGGQCYAEWSATFACAEEDREAMVDTVGNGVFQGGFDALKQRVAG</sequence>
<evidence type="ECO:0000313" key="2">
    <source>
        <dbReference type="Proteomes" id="UP001296873"/>
    </source>
</evidence>
<protein>
    <submittedName>
        <fullName evidence="1">MxaD family protein</fullName>
    </submittedName>
</protein>
<dbReference type="CDD" id="cd07821">
    <property type="entry name" value="PYR_PYL_RCAR_like"/>
    <property type="match status" value="1"/>
</dbReference>
<dbReference type="Gene3D" id="3.30.530.20">
    <property type="match status" value="1"/>
</dbReference>
<dbReference type="EMBL" id="NRRL01000099">
    <property type="protein sequence ID" value="MBK1670530.1"/>
    <property type="molecule type" value="Genomic_DNA"/>
</dbReference>
<reference evidence="1 2" key="1">
    <citation type="journal article" date="2020" name="Microorganisms">
        <title>Osmotic Adaptation and Compatible Solute Biosynthesis of Phototrophic Bacteria as Revealed from Genome Analyses.</title>
        <authorList>
            <person name="Imhoff J.F."/>
            <person name="Rahn T."/>
            <person name="Kunzel S."/>
            <person name="Keller A."/>
            <person name="Neulinger S.C."/>
        </authorList>
    </citation>
    <scope>NUCLEOTIDE SEQUENCE [LARGE SCALE GENOMIC DNA]</scope>
    <source>
        <strain evidence="1 2">DSM 9895</strain>
    </source>
</reference>
<dbReference type="PANTHER" id="PTHR39332">
    <property type="entry name" value="BLL4707 PROTEIN"/>
    <property type="match status" value="1"/>
</dbReference>
<accession>A0ABS1DJ82</accession>
<comment type="caution">
    <text evidence="1">The sequence shown here is derived from an EMBL/GenBank/DDBJ whole genome shotgun (WGS) entry which is preliminary data.</text>
</comment>
<name>A0ABS1DJ82_9PROT</name>